<gene>
    <name evidence="1" type="ORF">METZ01_LOCUS279715</name>
</gene>
<protein>
    <submittedName>
        <fullName evidence="1">Uncharacterized protein</fullName>
    </submittedName>
</protein>
<dbReference type="EMBL" id="UINC01082258">
    <property type="protein sequence ID" value="SVC26861.1"/>
    <property type="molecule type" value="Genomic_DNA"/>
</dbReference>
<organism evidence="1">
    <name type="scientific">marine metagenome</name>
    <dbReference type="NCBI Taxonomy" id="408172"/>
    <lineage>
        <taxon>unclassified sequences</taxon>
        <taxon>metagenomes</taxon>
        <taxon>ecological metagenomes</taxon>
    </lineage>
</organism>
<proteinExistence type="predicted"/>
<evidence type="ECO:0000313" key="1">
    <source>
        <dbReference type="EMBL" id="SVC26861.1"/>
    </source>
</evidence>
<name>A0A382KW49_9ZZZZ</name>
<reference evidence="1" key="1">
    <citation type="submission" date="2018-05" db="EMBL/GenBank/DDBJ databases">
        <authorList>
            <person name="Lanie J.A."/>
            <person name="Ng W.-L."/>
            <person name="Kazmierczak K.M."/>
            <person name="Andrzejewski T.M."/>
            <person name="Davidsen T.M."/>
            <person name="Wayne K.J."/>
            <person name="Tettelin H."/>
            <person name="Glass J.I."/>
            <person name="Rusch D."/>
            <person name="Podicherti R."/>
            <person name="Tsui H.-C.T."/>
            <person name="Winkler M.E."/>
        </authorList>
    </citation>
    <scope>NUCLEOTIDE SEQUENCE</scope>
</reference>
<dbReference type="AlphaFoldDB" id="A0A382KW49"/>
<sequence>MGMIVYVKQKNTDKTHIVRSTLMELYDQEHIQ</sequence>
<accession>A0A382KW49</accession>